<protein>
    <submittedName>
        <fullName evidence="1">Uncharacterized protein</fullName>
    </submittedName>
</protein>
<dbReference type="Proteomes" id="UP000825935">
    <property type="component" value="Chromosome 22"/>
</dbReference>
<reference evidence="1" key="1">
    <citation type="submission" date="2021-08" db="EMBL/GenBank/DDBJ databases">
        <title>WGS assembly of Ceratopteris richardii.</title>
        <authorList>
            <person name="Marchant D.B."/>
            <person name="Chen G."/>
            <person name="Jenkins J."/>
            <person name="Shu S."/>
            <person name="Leebens-Mack J."/>
            <person name="Grimwood J."/>
            <person name="Schmutz J."/>
            <person name="Soltis P."/>
            <person name="Soltis D."/>
            <person name="Chen Z.-H."/>
        </authorList>
    </citation>
    <scope>NUCLEOTIDE SEQUENCE</scope>
    <source>
        <strain evidence="1">Whitten #5841</strain>
        <tissue evidence="1">Leaf</tissue>
    </source>
</reference>
<sequence length="158" mass="18144">MQDEWTQCPLFYRHSSLHHDFVLSPYLDATVFLPVGSACGRRHLTSTRGSARCAEKQTKTLHTQNAELQRGNLLDMETDPFQQTTHRIDNFEPPLITLRGADWLAGRTFAMLLLSSPTFSKVGLCLHRISLLNRRKIPSFTSYVFFRVQEINNLSIHL</sequence>
<gene>
    <name evidence="1" type="ORF">KP509_22G010200</name>
</gene>
<proteinExistence type="predicted"/>
<name>A0A8T2S5W9_CERRI</name>
<dbReference type="AlphaFoldDB" id="A0A8T2S5W9"/>
<keyword evidence="2" id="KW-1185">Reference proteome</keyword>
<evidence type="ECO:0000313" key="1">
    <source>
        <dbReference type="EMBL" id="KAH7306414.1"/>
    </source>
</evidence>
<accession>A0A8T2S5W9</accession>
<comment type="caution">
    <text evidence="1">The sequence shown here is derived from an EMBL/GenBank/DDBJ whole genome shotgun (WGS) entry which is preliminary data.</text>
</comment>
<organism evidence="1 2">
    <name type="scientific">Ceratopteris richardii</name>
    <name type="common">Triangle waterfern</name>
    <dbReference type="NCBI Taxonomy" id="49495"/>
    <lineage>
        <taxon>Eukaryota</taxon>
        <taxon>Viridiplantae</taxon>
        <taxon>Streptophyta</taxon>
        <taxon>Embryophyta</taxon>
        <taxon>Tracheophyta</taxon>
        <taxon>Polypodiopsida</taxon>
        <taxon>Polypodiidae</taxon>
        <taxon>Polypodiales</taxon>
        <taxon>Pteridineae</taxon>
        <taxon>Pteridaceae</taxon>
        <taxon>Parkerioideae</taxon>
        <taxon>Ceratopteris</taxon>
    </lineage>
</organism>
<evidence type="ECO:0000313" key="2">
    <source>
        <dbReference type="Proteomes" id="UP000825935"/>
    </source>
</evidence>
<dbReference type="EMBL" id="CM035427">
    <property type="protein sequence ID" value="KAH7306414.1"/>
    <property type="molecule type" value="Genomic_DNA"/>
</dbReference>